<dbReference type="RefSeq" id="WP_156695853.1">
    <property type="nucleotide sequence ID" value="NZ_CP034279.1"/>
</dbReference>
<dbReference type="PANTHER" id="PTHR44196:SF1">
    <property type="entry name" value="DEHYDROGENASE_REDUCTASE SDR FAMILY MEMBER 7B"/>
    <property type="match status" value="1"/>
</dbReference>
<keyword evidence="2" id="KW-0560">Oxidoreductase</keyword>
<reference evidence="4 5" key="1">
    <citation type="submission" date="2018-12" db="EMBL/GenBank/DDBJ databases">
        <title>Complete genome sequence of Streptomyces ficellus NRRL8067, the producer of ficellomycin, feldamycin and nojirimycin.</title>
        <authorList>
            <person name="Zhang H."/>
            <person name="Yue R."/>
            <person name="Liu Y."/>
            <person name="Li M."/>
            <person name="Mu H."/>
            <person name="Zhang J."/>
        </authorList>
    </citation>
    <scope>NUCLEOTIDE SEQUENCE [LARGE SCALE GENOMIC DNA]</scope>
    <source>
        <strain evidence="4 5">NRRL 8067</strain>
    </source>
</reference>
<dbReference type="EMBL" id="CP034279">
    <property type="protein sequence ID" value="QGV82116.1"/>
    <property type="molecule type" value="Genomic_DNA"/>
</dbReference>
<dbReference type="PRINTS" id="PR00081">
    <property type="entry name" value="GDHRDH"/>
</dbReference>
<dbReference type="OrthoDB" id="9797538at2"/>
<proteinExistence type="inferred from homology"/>
<evidence type="ECO:0000313" key="4">
    <source>
        <dbReference type="EMBL" id="QGV82116.1"/>
    </source>
</evidence>
<name>A0A6I6FW93_9ACTN</name>
<evidence type="ECO:0000256" key="1">
    <source>
        <dbReference type="ARBA" id="ARBA00006484"/>
    </source>
</evidence>
<dbReference type="KEGG" id="sfic:EIZ62_30545"/>
<evidence type="ECO:0000256" key="2">
    <source>
        <dbReference type="ARBA" id="ARBA00023002"/>
    </source>
</evidence>
<dbReference type="InterPro" id="IPR002347">
    <property type="entry name" value="SDR_fam"/>
</dbReference>
<comment type="similarity">
    <text evidence="1">Belongs to the short-chain dehydrogenases/reductases (SDR) family.</text>
</comment>
<evidence type="ECO:0000259" key="3">
    <source>
        <dbReference type="SMART" id="SM00822"/>
    </source>
</evidence>
<dbReference type="AlphaFoldDB" id="A0A6I6FW93"/>
<accession>A0A6I6FW93</accession>
<dbReference type="SUPFAM" id="SSF51735">
    <property type="entry name" value="NAD(P)-binding Rossmann-fold domains"/>
    <property type="match status" value="1"/>
</dbReference>
<evidence type="ECO:0000313" key="5">
    <source>
        <dbReference type="Proteomes" id="UP000422572"/>
    </source>
</evidence>
<dbReference type="CDD" id="cd05233">
    <property type="entry name" value="SDR_c"/>
    <property type="match status" value="1"/>
</dbReference>
<dbReference type="SMART" id="SM00822">
    <property type="entry name" value="PKS_KR"/>
    <property type="match status" value="1"/>
</dbReference>
<organism evidence="4 5">
    <name type="scientific">Streptomyces ficellus</name>
    <dbReference type="NCBI Taxonomy" id="1977088"/>
    <lineage>
        <taxon>Bacteria</taxon>
        <taxon>Bacillati</taxon>
        <taxon>Actinomycetota</taxon>
        <taxon>Actinomycetes</taxon>
        <taxon>Kitasatosporales</taxon>
        <taxon>Streptomycetaceae</taxon>
        <taxon>Streptomyces</taxon>
    </lineage>
</organism>
<protein>
    <submittedName>
        <fullName evidence="4">SDR family NAD(P)-dependent oxidoreductase</fullName>
    </submittedName>
</protein>
<dbReference type="GO" id="GO:0016491">
    <property type="term" value="F:oxidoreductase activity"/>
    <property type="evidence" value="ECO:0007669"/>
    <property type="project" value="UniProtKB-KW"/>
</dbReference>
<dbReference type="Gene3D" id="3.40.50.720">
    <property type="entry name" value="NAD(P)-binding Rossmann-like Domain"/>
    <property type="match status" value="1"/>
</dbReference>
<dbReference type="PANTHER" id="PTHR44196">
    <property type="entry name" value="DEHYDROGENASE/REDUCTASE SDR FAMILY MEMBER 7B"/>
    <property type="match status" value="1"/>
</dbReference>
<dbReference type="Proteomes" id="UP000422572">
    <property type="component" value="Chromosome"/>
</dbReference>
<dbReference type="Pfam" id="PF00106">
    <property type="entry name" value="adh_short"/>
    <property type="match status" value="1"/>
</dbReference>
<dbReference type="GO" id="GO:0016020">
    <property type="term" value="C:membrane"/>
    <property type="evidence" value="ECO:0007669"/>
    <property type="project" value="TreeGrafter"/>
</dbReference>
<dbReference type="InterPro" id="IPR057326">
    <property type="entry name" value="KR_dom"/>
</dbReference>
<dbReference type="InterPro" id="IPR036291">
    <property type="entry name" value="NAD(P)-bd_dom_sf"/>
</dbReference>
<dbReference type="InterPro" id="IPR020904">
    <property type="entry name" value="Sc_DH/Rdtase_CS"/>
</dbReference>
<dbReference type="PROSITE" id="PS00061">
    <property type="entry name" value="ADH_SHORT"/>
    <property type="match status" value="1"/>
</dbReference>
<keyword evidence="5" id="KW-1185">Reference proteome</keyword>
<feature type="domain" description="Ketoreductase" evidence="3">
    <location>
        <begin position="6"/>
        <end position="188"/>
    </location>
</feature>
<sequence length="263" mass="27353">MDAVKPLAVVTGASSGIGLALARQFARHGFDLVVCAEDGAVATAADELRGRDVDVVAVRADLATYDGTEQLYAAVRATGRPVAAAALNAGVGAGGAFTHVALADHARIIDLNVTSTVHLAHRLLRDMVAEGSGRLLITSSVAAMAPGSFQSVYNASKSFLQSFAQALAQELRGTGVTVTSLLPGVTDTAFFRRAGLDRTRLGRMRKDDPAKVAEDAFTALMRGRNRVVAGSVATKVLGAVTKVAPDRLKAAGQRFLSEPRSRG</sequence>
<gene>
    <name evidence="4" type="ORF">EIZ62_30545</name>
</gene>